<dbReference type="AlphaFoldDB" id="A0A0N0NMG2"/>
<proteinExistence type="predicted"/>
<dbReference type="RefSeq" id="XP_018000281.1">
    <property type="nucleotide sequence ID" value="XM_018148217.1"/>
</dbReference>
<accession>A0A0N0NMG2</accession>
<comment type="caution">
    <text evidence="1">The sequence shown here is derived from an EMBL/GenBank/DDBJ whole genome shotgun (WGS) entry which is preliminary data.</text>
</comment>
<organism evidence="1 2">
    <name type="scientific">Cyphellophora attinorum</name>
    <dbReference type="NCBI Taxonomy" id="1664694"/>
    <lineage>
        <taxon>Eukaryota</taxon>
        <taxon>Fungi</taxon>
        <taxon>Dikarya</taxon>
        <taxon>Ascomycota</taxon>
        <taxon>Pezizomycotina</taxon>
        <taxon>Eurotiomycetes</taxon>
        <taxon>Chaetothyriomycetidae</taxon>
        <taxon>Chaetothyriales</taxon>
        <taxon>Cyphellophoraceae</taxon>
        <taxon>Cyphellophora</taxon>
    </lineage>
</organism>
<dbReference type="STRING" id="1664694.A0A0N0NMG2"/>
<reference evidence="1 2" key="1">
    <citation type="submission" date="2015-06" db="EMBL/GenBank/DDBJ databases">
        <title>Draft genome of the ant-associated black yeast Phialophora attae CBS 131958.</title>
        <authorList>
            <person name="Moreno L.F."/>
            <person name="Stielow B.J."/>
            <person name="de Hoog S."/>
            <person name="Vicente V.A."/>
            <person name="Weiss V.A."/>
            <person name="de Vries M."/>
            <person name="Cruz L.M."/>
            <person name="Souza E.M."/>
        </authorList>
    </citation>
    <scope>NUCLEOTIDE SEQUENCE [LARGE SCALE GENOMIC DNA]</scope>
    <source>
        <strain evidence="1 2">CBS 131958</strain>
    </source>
</reference>
<keyword evidence="2" id="KW-1185">Reference proteome</keyword>
<dbReference type="OrthoDB" id="5227693at2759"/>
<dbReference type="Proteomes" id="UP000038010">
    <property type="component" value="Unassembled WGS sequence"/>
</dbReference>
<protein>
    <recommendedName>
        <fullName evidence="3">Modin</fullName>
    </recommendedName>
</protein>
<dbReference type="EMBL" id="LFJN01000012">
    <property type="protein sequence ID" value="KPI40318.1"/>
    <property type="molecule type" value="Genomic_DNA"/>
</dbReference>
<evidence type="ECO:0000313" key="2">
    <source>
        <dbReference type="Proteomes" id="UP000038010"/>
    </source>
</evidence>
<dbReference type="GeneID" id="28740097"/>
<dbReference type="VEuPathDB" id="FungiDB:AB675_7820"/>
<sequence>MAESDSLTAVALIASFTALVIALGQLLQQVFGTAEGFRRTNKEIMGLFAQSRDRVFHWSELRFETRFSTPHFTFHYPTTESSLLSEIDNGEISGGKRVTNRKFVLAIGDSSERTDDLTRAIKSTTRLSKFQRLLNALDQILSPTNGQALLPGYQAYCASWLTLLDQLYEDDKRYHQRTKGASIIHSRGPPKSGKIGPDARQVRHFAIECHSRSWDLLPPDVVRPLASITFGDLLTLCYRLRLNVRSKSKLVEFNADGYGNNFSTLQVQGVGTVVQYRYDRSNDTHGERYLANTKFIPCEEADKLAFSIIPQNPVLGTHHDWKLLRHSGQPFPEAMREHFRDLGISEQQCNKASAHKERDKNDVWRTFVDSLLLLAPFMLIEGLGVVKYQPPISAEWLESTLWCRESRVIFRHRLARGLPDLPATVDTTGLLPPSRGPGQAQMHWIGLVLHFFATRYRQNFHANGNGIVRALQENAHTESQYELIRNVRSASQEADAYLASLFDQAHCMPTYVCLVAAHQEMAIRIHDEVNQEVREHSSKKDHKGQKAPWASQREIPQLPPGVKMWDFLVEVMHRYIDEALDGTTIIDSYIKKVKDLESSDGRASAVLSDDQIRTGWCTMILRGILWRMTHFPISRPNLPYPSQYWKDNTLILIA</sequence>
<name>A0A0N0NMG2_9EURO</name>
<gene>
    <name evidence="1" type="ORF">AB675_7820</name>
</gene>
<evidence type="ECO:0008006" key="3">
    <source>
        <dbReference type="Google" id="ProtNLM"/>
    </source>
</evidence>
<evidence type="ECO:0000313" key="1">
    <source>
        <dbReference type="EMBL" id="KPI40318.1"/>
    </source>
</evidence>